<proteinExistence type="evidence at transcript level"/>
<dbReference type="Gene3D" id="1.20.58.390">
    <property type="entry name" value="Neurotransmitter-gated ion-channel transmembrane domain"/>
    <property type="match status" value="2"/>
</dbReference>
<dbReference type="Pfam" id="PF02932">
    <property type="entry name" value="Neur_chan_memb"/>
    <property type="match status" value="1"/>
</dbReference>
<feature type="transmembrane region" description="Helical" evidence="15">
    <location>
        <begin position="517"/>
        <end position="541"/>
    </location>
</feature>
<keyword evidence="7 15" id="KW-0406">Ion transport</keyword>
<dbReference type="PANTHER" id="PTHR18945">
    <property type="entry name" value="NEUROTRANSMITTER GATED ION CHANNEL"/>
    <property type="match status" value="1"/>
</dbReference>
<sequence length="557" mass="63976">MAPSMFCLQILILLTSLDPSRARGPDLSADETENVITMSDEKRLIKKLLDDYETVGVVGRPVYNTSQTISVSYGLSLIQILDLDEKNQVLTTNVWSKYSWNDVMLKWKPEDYGELTKVRVPVTKIWKPDIVLYNFADERLKEHREAMAVVQHNGEVLWLPAAIFKSTCSIDIVYFPFDIQKCHLKFGSWTYDGFELDLNLPEDSNGLIDLTDYLESNEWKILGHPGRKNKKFYTCCVQPYYDLTFSIIMKRIPFSHIFNLIIPCVLLSVLTLVSFWLPPETPAKILLGLNLFLAFFLLLKILSVSTPASKSIPLIGAYFCLNMVLITLSSFISVAVINLHKRDDKRNKVPKWLKKVAIEGLSRILCMEQRKNIVKKPRRNHVTHHVTHVIDGTTDGRKSHHEKTIKSPVLPYNKWEPPSPVNCSAQQVVGRPDSPIVNHPLPSLCIMSSSNTDEQTQPPMIPIHPPSIVTSYQSSIESEVKEVKKVLRNFMNRLQVRDTKEKNAMEWRLVALVIDRVFFILYIITVIVSTVTVYIMCFMYYESTEHTEIPFKKDDRQ</sequence>
<keyword evidence="10 18" id="KW-0675">Receptor</keyword>
<evidence type="ECO:0000256" key="13">
    <source>
        <dbReference type="ARBA" id="ARBA00023303"/>
    </source>
</evidence>
<dbReference type="EMBL" id="MG973311">
    <property type="protein sequence ID" value="AWJ68164.1"/>
    <property type="molecule type" value="mRNA"/>
</dbReference>
<dbReference type="AlphaFoldDB" id="A0A2S1WLW5"/>
<dbReference type="CDD" id="cd19051">
    <property type="entry name" value="LGIC_TM_cation"/>
    <property type="match status" value="1"/>
</dbReference>
<keyword evidence="12" id="KW-1071">Ligand-gated ion channel</keyword>
<evidence type="ECO:0000256" key="1">
    <source>
        <dbReference type="ARBA" id="ARBA00009237"/>
    </source>
</evidence>
<dbReference type="SUPFAM" id="SSF63712">
    <property type="entry name" value="Nicotinic receptor ligand binding domain-like"/>
    <property type="match status" value="1"/>
</dbReference>
<dbReference type="InterPro" id="IPR006029">
    <property type="entry name" value="Neurotrans-gated_channel_TM"/>
</dbReference>
<feature type="transmembrane region" description="Helical" evidence="15">
    <location>
        <begin position="257"/>
        <end position="278"/>
    </location>
</feature>
<keyword evidence="8 15" id="KW-0472">Membrane</keyword>
<dbReference type="PRINTS" id="PR00252">
    <property type="entry name" value="NRIONCHANNEL"/>
</dbReference>
<dbReference type="PRINTS" id="PR00254">
    <property type="entry name" value="NICOTINICR"/>
</dbReference>
<evidence type="ECO:0000256" key="4">
    <source>
        <dbReference type="ARBA" id="ARBA00022692"/>
    </source>
</evidence>
<keyword evidence="2 15" id="KW-0813">Transport</keyword>
<keyword evidence="13 15" id="KW-0407">Ion channel</keyword>
<comment type="subcellular location">
    <subcellularLocation>
        <location evidence="14">Synaptic cell membrane</location>
        <topology evidence="14">Multi-pass membrane protein</topology>
    </subcellularLocation>
</comment>
<evidence type="ECO:0000256" key="12">
    <source>
        <dbReference type="ARBA" id="ARBA00023286"/>
    </source>
</evidence>
<feature type="chain" id="PRO_5022271002" evidence="15">
    <location>
        <begin position="23"/>
        <end position="557"/>
    </location>
</feature>
<feature type="transmembrane region" description="Helical" evidence="15">
    <location>
        <begin position="315"/>
        <end position="339"/>
    </location>
</feature>
<feature type="domain" description="Neurotransmitter-gated ion-channel transmembrane" evidence="17">
    <location>
        <begin position="260"/>
        <end position="532"/>
    </location>
</feature>
<comment type="similarity">
    <text evidence="1">Belongs to the ligand-gated ion channel (TC 1.A.9) family. Acetylcholine receptor (TC 1.A.9.1) subfamily.</text>
</comment>
<evidence type="ECO:0000256" key="15">
    <source>
        <dbReference type="RuleBase" id="RU000687"/>
    </source>
</evidence>
<evidence type="ECO:0000256" key="6">
    <source>
        <dbReference type="ARBA" id="ARBA00023018"/>
    </source>
</evidence>
<evidence type="ECO:0000256" key="3">
    <source>
        <dbReference type="ARBA" id="ARBA00022475"/>
    </source>
</evidence>
<dbReference type="Gene3D" id="2.70.170.10">
    <property type="entry name" value="Neurotransmitter-gated ion-channel ligand-binding domain"/>
    <property type="match status" value="1"/>
</dbReference>
<keyword evidence="11" id="KW-0325">Glycoprotein</keyword>
<name>A0A2S1WLW5_9ANNE</name>
<dbReference type="NCBIfam" id="TIGR00860">
    <property type="entry name" value="LIC"/>
    <property type="match status" value="1"/>
</dbReference>
<dbReference type="InterPro" id="IPR006202">
    <property type="entry name" value="Neur_chan_lig-bd"/>
</dbReference>
<feature type="signal peptide" evidence="15">
    <location>
        <begin position="1"/>
        <end position="22"/>
    </location>
</feature>
<dbReference type="FunFam" id="2.70.170.10:FF:000016">
    <property type="entry name" value="Nicotinic acetylcholine receptor subunit"/>
    <property type="match status" value="1"/>
</dbReference>
<dbReference type="InterPro" id="IPR036719">
    <property type="entry name" value="Neuro-gated_channel_TM_sf"/>
</dbReference>
<dbReference type="PROSITE" id="PS00236">
    <property type="entry name" value="NEUROTR_ION_CHANNEL"/>
    <property type="match status" value="1"/>
</dbReference>
<dbReference type="CDD" id="cd19033">
    <property type="entry name" value="LGIC_ECD_nAChR_proto-like"/>
    <property type="match status" value="1"/>
</dbReference>
<evidence type="ECO:0000256" key="9">
    <source>
        <dbReference type="ARBA" id="ARBA00023157"/>
    </source>
</evidence>
<evidence type="ECO:0000256" key="11">
    <source>
        <dbReference type="ARBA" id="ARBA00023180"/>
    </source>
</evidence>
<feature type="domain" description="Neurotransmitter-gated ion-channel ligand-binding" evidence="16">
    <location>
        <begin position="41"/>
        <end position="251"/>
    </location>
</feature>
<evidence type="ECO:0000259" key="16">
    <source>
        <dbReference type="Pfam" id="PF02931"/>
    </source>
</evidence>
<reference evidence="18" key="1">
    <citation type="submission" date="2018-02" db="EMBL/GenBank/DDBJ databases">
        <title>Hirudo verbana central nervous system transcriptome analysis of ion channel and receptor content.</title>
        <authorList>
            <person name="Northcutt A.J."/>
            <person name="Schulz D.J."/>
            <person name="Mesce K.A."/>
        </authorList>
    </citation>
    <scope>NUCLEOTIDE SEQUENCE</scope>
</reference>
<keyword evidence="15" id="KW-0732">Signal</keyword>
<dbReference type="InterPro" id="IPR038050">
    <property type="entry name" value="Neuro_actylchol_rec"/>
</dbReference>
<evidence type="ECO:0000313" key="18">
    <source>
        <dbReference type="EMBL" id="AWJ68164.1"/>
    </source>
</evidence>
<keyword evidence="3" id="KW-1003">Cell membrane</keyword>
<dbReference type="InterPro" id="IPR006201">
    <property type="entry name" value="Neur_channel"/>
</dbReference>
<evidence type="ECO:0000256" key="5">
    <source>
        <dbReference type="ARBA" id="ARBA00022989"/>
    </source>
</evidence>
<evidence type="ECO:0000256" key="10">
    <source>
        <dbReference type="ARBA" id="ARBA00023170"/>
    </source>
</evidence>
<evidence type="ECO:0000256" key="8">
    <source>
        <dbReference type="ARBA" id="ARBA00023136"/>
    </source>
</evidence>
<dbReference type="InterPro" id="IPR036734">
    <property type="entry name" value="Neur_chan_lig-bd_sf"/>
</dbReference>
<evidence type="ECO:0000256" key="2">
    <source>
        <dbReference type="ARBA" id="ARBA00022448"/>
    </source>
</evidence>
<accession>A0A2S1WLW5</accession>
<dbReference type="GO" id="GO:0004888">
    <property type="term" value="F:transmembrane signaling receptor activity"/>
    <property type="evidence" value="ECO:0007669"/>
    <property type="project" value="InterPro"/>
</dbReference>
<evidence type="ECO:0000256" key="14">
    <source>
        <dbReference type="ARBA" id="ARBA00034099"/>
    </source>
</evidence>
<dbReference type="Pfam" id="PF02931">
    <property type="entry name" value="Neur_chan_LBD"/>
    <property type="match status" value="1"/>
</dbReference>
<evidence type="ECO:0000259" key="17">
    <source>
        <dbReference type="Pfam" id="PF02932"/>
    </source>
</evidence>
<keyword evidence="9" id="KW-1015">Disulfide bond</keyword>
<dbReference type="InterPro" id="IPR018000">
    <property type="entry name" value="Neurotransmitter_ion_chnl_CS"/>
</dbReference>
<protein>
    <submittedName>
        <fullName evidence="18">Putative nicotinic acetylcholine receptor 13</fullName>
    </submittedName>
</protein>
<dbReference type="InterPro" id="IPR002394">
    <property type="entry name" value="Nicotinic_acetylcholine_rcpt"/>
</dbReference>
<dbReference type="GO" id="GO:0045211">
    <property type="term" value="C:postsynaptic membrane"/>
    <property type="evidence" value="ECO:0007669"/>
    <property type="project" value="InterPro"/>
</dbReference>
<dbReference type="SUPFAM" id="SSF90112">
    <property type="entry name" value="Neurotransmitter-gated ion-channel transmembrane pore"/>
    <property type="match status" value="1"/>
</dbReference>
<evidence type="ECO:0000256" key="7">
    <source>
        <dbReference type="ARBA" id="ARBA00023065"/>
    </source>
</evidence>
<keyword evidence="4 15" id="KW-0812">Transmembrane</keyword>
<keyword evidence="6" id="KW-0770">Synapse</keyword>
<feature type="transmembrane region" description="Helical" evidence="15">
    <location>
        <begin position="285"/>
        <end position="303"/>
    </location>
</feature>
<organism evidence="18">
    <name type="scientific">Hirudo verbana</name>
    <dbReference type="NCBI Taxonomy" id="311461"/>
    <lineage>
        <taxon>Eukaryota</taxon>
        <taxon>Metazoa</taxon>
        <taxon>Spiralia</taxon>
        <taxon>Lophotrochozoa</taxon>
        <taxon>Annelida</taxon>
        <taxon>Clitellata</taxon>
        <taxon>Hirudinea</taxon>
        <taxon>Hirudinida</taxon>
        <taxon>Hirudiniformes</taxon>
        <taxon>Hirudinidae</taxon>
        <taxon>Hirudo</taxon>
    </lineage>
</organism>
<dbReference type="GO" id="GO:0022848">
    <property type="term" value="F:acetylcholine-gated monoatomic cation-selective channel activity"/>
    <property type="evidence" value="ECO:0007669"/>
    <property type="project" value="InterPro"/>
</dbReference>
<keyword evidence="5 15" id="KW-1133">Transmembrane helix</keyword>